<dbReference type="AlphaFoldDB" id="A0AA88T8F5"/>
<feature type="transmembrane region" description="Helical" evidence="1">
    <location>
        <begin position="160"/>
        <end position="182"/>
    </location>
</feature>
<gene>
    <name evidence="3" type="ORF">Q5P01_002787</name>
</gene>
<dbReference type="Gene3D" id="2.60.40.10">
    <property type="entry name" value="Immunoglobulins"/>
    <property type="match status" value="1"/>
</dbReference>
<dbReference type="EMBL" id="JAUPFM010000001">
    <property type="protein sequence ID" value="KAK2863254.1"/>
    <property type="molecule type" value="Genomic_DNA"/>
</dbReference>
<comment type="caution">
    <text evidence="3">The sequence shown here is derived from an EMBL/GenBank/DDBJ whole genome shotgun (WGS) entry which is preliminary data.</text>
</comment>
<name>A0AA88T8F5_CHASR</name>
<accession>A0AA88T8F5</accession>
<keyword evidence="1" id="KW-0472">Membrane</keyword>
<keyword evidence="1" id="KW-1133">Transmembrane helix</keyword>
<dbReference type="Proteomes" id="UP001187415">
    <property type="component" value="Unassembled WGS sequence"/>
</dbReference>
<proteinExistence type="predicted"/>
<evidence type="ECO:0000256" key="1">
    <source>
        <dbReference type="SAM" id="Phobius"/>
    </source>
</evidence>
<evidence type="ECO:0000256" key="2">
    <source>
        <dbReference type="SAM" id="SignalP"/>
    </source>
</evidence>
<keyword evidence="1" id="KW-0812">Transmembrane</keyword>
<evidence type="ECO:0000313" key="3">
    <source>
        <dbReference type="EMBL" id="KAK2863254.1"/>
    </source>
</evidence>
<protein>
    <recommendedName>
        <fullName evidence="5">Immunoglobulin V-set domain-containing protein</fullName>
    </recommendedName>
</protein>
<sequence>MSVCAAGLLLMMTVIFCPAVGQTPFSLSVSQDVYQAEQHSNITLTWTFPVSAVSSSDSLVVDIKNVGQMRRVYNYDRKTETGLSPHEHYRGRVLCDPVLITKGRIECVFTDLRLNDTGTYQCIVTVVHRYTDDKTCDLNVTAALDRPAVETSNPESRKRFGLYASLGLFTVVTALLASSFLANLCKF</sequence>
<keyword evidence="4" id="KW-1185">Reference proteome</keyword>
<reference evidence="3" key="1">
    <citation type="submission" date="2023-07" db="EMBL/GenBank/DDBJ databases">
        <title>Chromosome-level Genome Assembly of Striped Snakehead (Channa striata).</title>
        <authorList>
            <person name="Liu H."/>
        </authorList>
    </citation>
    <scope>NUCLEOTIDE SEQUENCE</scope>
    <source>
        <strain evidence="3">Gz</strain>
        <tissue evidence="3">Muscle</tissue>
    </source>
</reference>
<feature type="signal peptide" evidence="2">
    <location>
        <begin position="1"/>
        <end position="21"/>
    </location>
</feature>
<evidence type="ECO:0000313" key="4">
    <source>
        <dbReference type="Proteomes" id="UP001187415"/>
    </source>
</evidence>
<dbReference type="InterPro" id="IPR013783">
    <property type="entry name" value="Ig-like_fold"/>
</dbReference>
<organism evidence="3 4">
    <name type="scientific">Channa striata</name>
    <name type="common">Snakehead murrel</name>
    <name type="synonym">Ophicephalus striatus</name>
    <dbReference type="NCBI Taxonomy" id="64152"/>
    <lineage>
        <taxon>Eukaryota</taxon>
        <taxon>Metazoa</taxon>
        <taxon>Chordata</taxon>
        <taxon>Craniata</taxon>
        <taxon>Vertebrata</taxon>
        <taxon>Euteleostomi</taxon>
        <taxon>Actinopterygii</taxon>
        <taxon>Neopterygii</taxon>
        <taxon>Teleostei</taxon>
        <taxon>Neoteleostei</taxon>
        <taxon>Acanthomorphata</taxon>
        <taxon>Anabantaria</taxon>
        <taxon>Anabantiformes</taxon>
        <taxon>Channoidei</taxon>
        <taxon>Channidae</taxon>
        <taxon>Channa</taxon>
    </lineage>
</organism>
<feature type="chain" id="PRO_5041651340" description="Immunoglobulin V-set domain-containing protein" evidence="2">
    <location>
        <begin position="22"/>
        <end position="187"/>
    </location>
</feature>
<keyword evidence="2" id="KW-0732">Signal</keyword>
<evidence type="ECO:0008006" key="5">
    <source>
        <dbReference type="Google" id="ProtNLM"/>
    </source>
</evidence>